<dbReference type="Proteomes" id="UP000823641">
    <property type="component" value="Unassembled WGS sequence"/>
</dbReference>
<reference evidence="4" key="2">
    <citation type="journal article" date="2021" name="PeerJ">
        <title>Extensive microbial diversity within the chicken gut microbiome revealed by metagenomics and culture.</title>
        <authorList>
            <person name="Gilroy R."/>
            <person name="Ravi A."/>
            <person name="Getino M."/>
            <person name="Pursley I."/>
            <person name="Horton D.L."/>
            <person name="Alikhan N.F."/>
            <person name="Baker D."/>
            <person name="Gharbi K."/>
            <person name="Hall N."/>
            <person name="Watson M."/>
            <person name="Adriaenssens E.M."/>
            <person name="Foster-Nyarko E."/>
            <person name="Jarju S."/>
            <person name="Secka A."/>
            <person name="Antonio M."/>
            <person name="Oren A."/>
            <person name="Chaudhuri R.R."/>
            <person name="La Ragione R."/>
            <person name="Hildebrand F."/>
            <person name="Pallen M.J."/>
        </authorList>
    </citation>
    <scope>NUCLEOTIDE SEQUENCE</scope>
    <source>
        <strain evidence="4">G3-3990</strain>
    </source>
</reference>
<dbReference type="PANTHER" id="PTHR22916">
    <property type="entry name" value="GLYCOSYLTRANSFERASE"/>
    <property type="match status" value="1"/>
</dbReference>
<dbReference type="Pfam" id="PF00535">
    <property type="entry name" value="Glycos_transf_2"/>
    <property type="match status" value="1"/>
</dbReference>
<dbReference type="AlphaFoldDB" id="A0A9D9HUF2"/>
<dbReference type="CDD" id="cd00761">
    <property type="entry name" value="Glyco_tranf_GTA_type"/>
    <property type="match status" value="1"/>
</dbReference>
<gene>
    <name evidence="4" type="ORF">IAA73_08890</name>
</gene>
<keyword evidence="2" id="KW-0808">Transferase</keyword>
<comment type="caution">
    <text evidence="4">The sequence shown here is derived from an EMBL/GenBank/DDBJ whole genome shotgun (WGS) entry which is preliminary data.</text>
</comment>
<dbReference type="SUPFAM" id="SSF53448">
    <property type="entry name" value="Nucleotide-diphospho-sugar transferases"/>
    <property type="match status" value="1"/>
</dbReference>
<evidence type="ECO:0000313" key="4">
    <source>
        <dbReference type="EMBL" id="MBO8460432.1"/>
    </source>
</evidence>
<keyword evidence="1" id="KW-0328">Glycosyltransferase</keyword>
<evidence type="ECO:0000259" key="3">
    <source>
        <dbReference type="Pfam" id="PF00535"/>
    </source>
</evidence>
<feature type="domain" description="Glycosyltransferase 2-like" evidence="3">
    <location>
        <begin position="10"/>
        <end position="145"/>
    </location>
</feature>
<dbReference type="Gene3D" id="3.90.550.10">
    <property type="entry name" value="Spore Coat Polysaccharide Biosynthesis Protein SpsA, Chain A"/>
    <property type="match status" value="1"/>
</dbReference>
<organism evidence="4 5">
    <name type="scientific">Candidatus Gallipaludibacter merdavium</name>
    <dbReference type="NCBI Taxonomy" id="2840839"/>
    <lineage>
        <taxon>Bacteria</taxon>
        <taxon>Pseudomonadati</taxon>
        <taxon>Bacteroidota</taxon>
        <taxon>Bacteroidia</taxon>
        <taxon>Bacteroidales</taxon>
        <taxon>Candidatus Gallipaludibacter</taxon>
    </lineage>
</organism>
<dbReference type="InterPro" id="IPR001173">
    <property type="entry name" value="Glyco_trans_2-like"/>
</dbReference>
<dbReference type="GO" id="GO:0016758">
    <property type="term" value="F:hexosyltransferase activity"/>
    <property type="evidence" value="ECO:0007669"/>
    <property type="project" value="UniProtKB-ARBA"/>
</dbReference>
<protein>
    <submittedName>
        <fullName evidence="4">Glycosyltransferase</fullName>
    </submittedName>
</protein>
<evidence type="ECO:0000313" key="5">
    <source>
        <dbReference type="Proteomes" id="UP000823641"/>
    </source>
</evidence>
<sequence>MNTTQTPLITVVIPVYNVEAYVEKCVTSVCNQHYTNLDIILVDDGSTDSSGKICDELAKKDARIRVLHTENHGLSAARNAGIDIAKGSLIGFVDSDDWIEPDMYSFLYNLMIKHDADVTVCTHYVDKNGKSKCKLQENHPVICNRDETMELLMIDKLLHNYAWDKLYKIELFDGLRYPEGVLYEDIAFTFKVLYRAKKTVIYAQPKYHYLVRPGSIVSQRYTVKRNLSYFNSEYVLMTFMVEHGYANGAKHLVRRGIHTLKRLIMSNAPDEILIDILERLRPYHYIGIKEIGCANVWRRYMMENHLQLYKKTYRFSKKIFK</sequence>
<proteinExistence type="predicted"/>
<name>A0A9D9HUF2_9BACT</name>
<evidence type="ECO:0000256" key="2">
    <source>
        <dbReference type="ARBA" id="ARBA00022679"/>
    </source>
</evidence>
<dbReference type="PANTHER" id="PTHR22916:SF51">
    <property type="entry name" value="GLYCOSYLTRANSFERASE EPSH-RELATED"/>
    <property type="match status" value="1"/>
</dbReference>
<evidence type="ECO:0000256" key="1">
    <source>
        <dbReference type="ARBA" id="ARBA00022676"/>
    </source>
</evidence>
<accession>A0A9D9HUF2</accession>
<dbReference type="EMBL" id="JADIMG010000084">
    <property type="protein sequence ID" value="MBO8460432.1"/>
    <property type="molecule type" value="Genomic_DNA"/>
</dbReference>
<reference evidence="4" key="1">
    <citation type="submission" date="2020-10" db="EMBL/GenBank/DDBJ databases">
        <authorList>
            <person name="Gilroy R."/>
        </authorList>
    </citation>
    <scope>NUCLEOTIDE SEQUENCE</scope>
    <source>
        <strain evidence="4">G3-3990</strain>
    </source>
</reference>
<dbReference type="InterPro" id="IPR029044">
    <property type="entry name" value="Nucleotide-diphossugar_trans"/>
</dbReference>